<accession>A0A822DU83</accession>
<feature type="transmembrane region" description="Helical" evidence="1">
    <location>
        <begin position="7"/>
        <end position="28"/>
    </location>
</feature>
<organism evidence="2 3">
    <name type="scientific">Rotaria socialis</name>
    <dbReference type="NCBI Taxonomy" id="392032"/>
    <lineage>
        <taxon>Eukaryota</taxon>
        <taxon>Metazoa</taxon>
        <taxon>Spiralia</taxon>
        <taxon>Gnathifera</taxon>
        <taxon>Rotifera</taxon>
        <taxon>Eurotatoria</taxon>
        <taxon>Bdelloidea</taxon>
        <taxon>Philodinida</taxon>
        <taxon>Philodinidae</taxon>
        <taxon>Rotaria</taxon>
    </lineage>
</organism>
<dbReference type="AlphaFoldDB" id="A0A822DU83"/>
<feature type="non-terminal residue" evidence="2">
    <location>
        <position position="33"/>
    </location>
</feature>
<reference evidence="2" key="1">
    <citation type="submission" date="2021-02" db="EMBL/GenBank/DDBJ databases">
        <authorList>
            <person name="Nowell W R."/>
        </authorList>
    </citation>
    <scope>NUCLEOTIDE SEQUENCE</scope>
</reference>
<gene>
    <name evidence="2" type="ORF">QYT958_LOCUS44004</name>
</gene>
<evidence type="ECO:0000313" key="2">
    <source>
        <dbReference type="EMBL" id="CAF5083167.1"/>
    </source>
</evidence>
<dbReference type="Proteomes" id="UP000663848">
    <property type="component" value="Unassembled WGS sequence"/>
</dbReference>
<sequence>MTIIGSCLAAMGFLASSFFANIWLYYFAIGIVA</sequence>
<keyword evidence="1" id="KW-0812">Transmembrane</keyword>
<keyword evidence="1" id="KW-0472">Membrane</keyword>
<keyword evidence="1" id="KW-1133">Transmembrane helix</keyword>
<dbReference type="EMBL" id="CAJOBR010065690">
    <property type="protein sequence ID" value="CAF5083167.1"/>
    <property type="molecule type" value="Genomic_DNA"/>
</dbReference>
<comment type="caution">
    <text evidence="2">The sequence shown here is derived from an EMBL/GenBank/DDBJ whole genome shotgun (WGS) entry which is preliminary data.</text>
</comment>
<proteinExistence type="predicted"/>
<protein>
    <submittedName>
        <fullName evidence="2">Uncharacterized protein</fullName>
    </submittedName>
</protein>
<evidence type="ECO:0000313" key="3">
    <source>
        <dbReference type="Proteomes" id="UP000663848"/>
    </source>
</evidence>
<evidence type="ECO:0000256" key="1">
    <source>
        <dbReference type="SAM" id="Phobius"/>
    </source>
</evidence>
<name>A0A822DU83_9BILA</name>